<reference evidence="2" key="2">
    <citation type="submission" date="2021-04" db="EMBL/GenBank/DDBJ databases">
        <authorList>
            <person name="Gilroy R."/>
        </authorList>
    </citation>
    <scope>NUCLEOTIDE SEQUENCE</scope>
    <source>
        <strain evidence="2">CHK192-9172</strain>
    </source>
</reference>
<dbReference type="Proteomes" id="UP000824024">
    <property type="component" value="Unassembled WGS sequence"/>
</dbReference>
<keyword evidence="1" id="KW-0812">Transmembrane</keyword>
<protein>
    <recommendedName>
        <fullName evidence="4">Alcohol acetyltransferase</fullName>
    </recommendedName>
</protein>
<dbReference type="InterPro" id="IPR046283">
    <property type="entry name" value="DUF6320"/>
</dbReference>
<proteinExistence type="predicted"/>
<dbReference type="Pfam" id="PF19845">
    <property type="entry name" value="DUF6320"/>
    <property type="match status" value="1"/>
</dbReference>
<feature type="transmembrane region" description="Helical" evidence="1">
    <location>
        <begin position="577"/>
        <end position="598"/>
    </location>
</feature>
<keyword evidence="1" id="KW-0472">Membrane</keyword>
<feature type="transmembrane region" description="Helical" evidence="1">
    <location>
        <begin position="521"/>
        <end position="541"/>
    </location>
</feature>
<reference evidence="2" key="1">
    <citation type="journal article" date="2021" name="PeerJ">
        <title>Extensive microbial diversity within the chicken gut microbiome revealed by metagenomics and culture.</title>
        <authorList>
            <person name="Gilroy R."/>
            <person name="Ravi A."/>
            <person name="Getino M."/>
            <person name="Pursley I."/>
            <person name="Horton D.L."/>
            <person name="Alikhan N.F."/>
            <person name="Baker D."/>
            <person name="Gharbi K."/>
            <person name="Hall N."/>
            <person name="Watson M."/>
            <person name="Adriaenssens E.M."/>
            <person name="Foster-Nyarko E."/>
            <person name="Jarju S."/>
            <person name="Secka A."/>
            <person name="Antonio M."/>
            <person name="Oren A."/>
            <person name="Chaudhuri R.R."/>
            <person name="La Ragione R."/>
            <person name="Hildebrand F."/>
            <person name="Pallen M.J."/>
        </authorList>
    </citation>
    <scope>NUCLEOTIDE SEQUENCE</scope>
    <source>
        <strain evidence="2">CHK192-9172</strain>
    </source>
</reference>
<feature type="transmembrane region" description="Helical" evidence="1">
    <location>
        <begin position="547"/>
        <end position="565"/>
    </location>
</feature>
<organism evidence="2 3">
    <name type="scientific">Candidatus Eubacterium avistercoris</name>
    <dbReference type="NCBI Taxonomy" id="2838567"/>
    <lineage>
        <taxon>Bacteria</taxon>
        <taxon>Bacillati</taxon>
        <taxon>Bacillota</taxon>
        <taxon>Clostridia</taxon>
        <taxon>Eubacteriales</taxon>
        <taxon>Eubacteriaceae</taxon>
        <taxon>Eubacterium</taxon>
    </lineage>
</organism>
<evidence type="ECO:0008006" key="4">
    <source>
        <dbReference type="Google" id="ProtNLM"/>
    </source>
</evidence>
<dbReference type="EMBL" id="DXCH01000039">
    <property type="protein sequence ID" value="HIZ06586.1"/>
    <property type="molecule type" value="Genomic_DNA"/>
</dbReference>
<evidence type="ECO:0000313" key="2">
    <source>
        <dbReference type="EMBL" id="HIZ06586.1"/>
    </source>
</evidence>
<feature type="transmembrane region" description="Helical" evidence="1">
    <location>
        <begin position="212"/>
        <end position="229"/>
    </location>
</feature>
<feature type="transmembrane region" description="Helical" evidence="1">
    <location>
        <begin position="488"/>
        <end position="509"/>
    </location>
</feature>
<feature type="transmembrane region" description="Helical" evidence="1">
    <location>
        <begin position="461"/>
        <end position="482"/>
    </location>
</feature>
<name>A0A9D2D0Z9_9FIRM</name>
<gene>
    <name evidence="2" type="ORF">IAA08_01465</name>
</gene>
<sequence length="635" mass="73622">MKNWKKLDNAAKIFPSTIEQSETRVFRFYCELNENVNPQALQDAVCQAVKQFPHFLKILRKGLFWYYLESSHQKPVVTEECEAPCPHIYRPGQHNLLFQVTYYKKRINIEVFHVLADGAGAIEFLKFVLAAYFNILYPGTLPLDDPLIHNQIAIEELDSDAFEEYYTGGKDPRSKKKSRVWLLRSKRRPDLDLNVTEGIMSARQILDLSHRYHATMTEFLVAVFIRSLVRRMSDRELRKSIVIDIPINLRNFFPSETTRNFFAILPVTYRPNSRDDSLEMICEVVSREFSQVITKENLLGKINSLGSFERNMPMRLIPVFIKDPGLQFCNFLAKRFVTGCFSNLGRIILPESFTPYVEQVGVYSSTLTIQAECCTYVDKLSIGFTDAFLDVSVVYDFFHMLNEMGVEIELHTNTPVGEKQTSKTDAGPNTAYIADPTVPRILTDTDVFPIPKTRKHKIARFLKIANILCIIAMLLYALFYLLTDDQQYWILIMCINTIFIWNGIVRGMVMKTSLLRRLFTRFLWTSIFYFAIDLLSGWHQWSLTQQLPVFCLVNLFLSLYLAGLFKTETADEELTLYLSLECLMGIVPGALTLLGVLYFSYFTMIVSIICLVFLILMVLFRWRSIKHEYKKTFHV</sequence>
<evidence type="ECO:0000313" key="3">
    <source>
        <dbReference type="Proteomes" id="UP000824024"/>
    </source>
</evidence>
<keyword evidence="1" id="KW-1133">Transmembrane helix</keyword>
<evidence type="ECO:0000256" key="1">
    <source>
        <dbReference type="SAM" id="Phobius"/>
    </source>
</evidence>
<dbReference type="AlphaFoldDB" id="A0A9D2D0Z9"/>
<accession>A0A9D2D0Z9</accession>
<comment type="caution">
    <text evidence="2">The sequence shown here is derived from an EMBL/GenBank/DDBJ whole genome shotgun (WGS) entry which is preliminary data.</text>
</comment>
<feature type="transmembrane region" description="Helical" evidence="1">
    <location>
        <begin position="604"/>
        <end position="622"/>
    </location>
</feature>